<evidence type="ECO:0000259" key="2">
    <source>
        <dbReference type="PROSITE" id="PS50943"/>
    </source>
</evidence>
<dbReference type="InterPro" id="IPR001387">
    <property type="entry name" value="Cro/C1-type_HTH"/>
</dbReference>
<dbReference type="Gene3D" id="1.25.40.10">
    <property type="entry name" value="Tetratricopeptide repeat domain"/>
    <property type="match status" value="1"/>
</dbReference>
<dbReference type="InterPro" id="IPR010982">
    <property type="entry name" value="Lambda_DNA-bd_dom_sf"/>
</dbReference>
<organism evidence="3 4">
    <name type="scientific">Actinomadura harenae</name>
    <dbReference type="NCBI Taxonomy" id="2483351"/>
    <lineage>
        <taxon>Bacteria</taxon>
        <taxon>Bacillati</taxon>
        <taxon>Actinomycetota</taxon>
        <taxon>Actinomycetes</taxon>
        <taxon>Streptosporangiales</taxon>
        <taxon>Thermomonosporaceae</taxon>
        <taxon>Actinomadura</taxon>
    </lineage>
</organism>
<dbReference type="Gene3D" id="1.10.260.40">
    <property type="entry name" value="lambda repressor-like DNA-binding domains"/>
    <property type="match status" value="1"/>
</dbReference>
<dbReference type="SUPFAM" id="SSF47413">
    <property type="entry name" value="lambda repressor-like DNA-binding domains"/>
    <property type="match status" value="1"/>
</dbReference>
<proteinExistence type="predicted"/>
<accession>A0A3M2LN04</accession>
<reference evidence="3 4" key="1">
    <citation type="submission" date="2018-10" db="EMBL/GenBank/DDBJ databases">
        <title>Isolation from soil.</title>
        <authorList>
            <person name="Hu J."/>
        </authorList>
    </citation>
    <scope>NUCLEOTIDE SEQUENCE [LARGE SCALE GENOMIC DNA]</scope>
    <source>
        <strain evidence="3 4">NEAU-Ht49</strain>
    </source>
</reference>
<dbReference type="AlphaFoldDB" id="A0A3M2LN04"/>
<name>A0A3M2LN04_9ACTN</name>
<dbReference type="SMART" id="SM00530">
    <property type="entry name" value="HTH_XRE"/>
    <property type="match status" value="1"/>
</dbReference>
<feature type="region of interest" description="Disordered" evidence="1">
    <location>
        <begin position="1"/>
        <end position="22"/>
    </location>
</feature>
<feature type="domain" description="HTH cro/C1-type" evidence="2">
    <location>
        <begin position="52"/>
        <end position="106"/>
    </location>
</feature>
<evidence type="ECO:0000256" key="1">
    <source>
        <dbReference type="SAM" id="MobiDB-lite"/>
    </source>
</evidence>
<dbReference type="Proteomes" id="UP000282674">
    <property type="component" value="Unassembled WGS sequence"/>
</dbReference>
<dbReference type="PROSITE" id="PS50943">
    <property type="entry name" value="HTH_CROC1"/>
    <property type="match status" value="1"/>
</dbReference>
<sequence>MLAARAGDGREHPLPGSGAPGDLLPTKWALTGHSTVCVRENAVPMSDQRRELVRARELQGLTQADAAVRVHVATSTWARWERGERAPRTQHIAEIARVLDVPAPRVRAWFAGPGEPAGDDTGGASDDDRTLPDLGDPTMIFADARALGASNADPDVLRIARLSLARIVDRYEEFGPWTLAPEARELRRSLHALLRGQQPPKQRRELFSAAARAGGLLGYMAVHLGRPVVAEAYLAEAELLAGYAEDVETRMWAAGTRSLALYDQGRFGEADATAEAAVRLDPTGPQAIRLLATGQARSLARLSGATAHARAERLLDEAIELSERRRDQLPTGFPPCVSFRPYSTARTLASAVTVHVARGDTDRALEYASAIEPMVRSSGSRWTEALVGLDVAAALLEGDVRQAMGLGCRALELTRPVPIRPVWRRARDLEAAAAPWAEEAHAARFSALLREWGRTPLARPVVAG</sequence>
<dbReference type="EMBL" id="RFFG01000079">
    <property type="protein sequence ID" value="RMI38782.1"/>
    <property type="molecule type" value="Genomic_DNA"/>
</dbReference>
<dbReference type="CDD" id="cd00093">
    <property type="entry name" value="HTH_XRE"/>
    <property type="match status" value="1"/>
</dbReference>
<dbReference type="InterPro" id="IPR011990">
    <property type="entry name" value="TPR-like_helical_dom_sf"/>
</dbReference>
<feature type="region of interest" description="Disordered" evidence="1">
    <location>
        <begin position="109"/>
        <end position="131"/>
    </location>
</feature>
<protein>
    <submittedName>
        <fullName evidence="3">Helix-turn-helix domain-containing protein</fullName>
    </submittedName>
</protein>
<dbReference type="SUPFAM" id="SSF48452">
    <property type="entry name" value="TPR-like"/>
    <property type="match status" value="1"/>
</dbReference>
<dbReference type="Pfam" id="PF01381">
    <property type="entry name" value="HTH_3"/>
    <property type="match status" value="1"/>
</dbReference>
<evidence type="ECO:0000313" key="3">
    <source>
        <dbReference type="EMBL" id="RMI38782.1"/>
    </source>
</evidence>
<keyword evidence="4" id="KW-1185">Reference proteome</keyword>
<comment type="caution">
    <text evidence="3">The sequence shown here is derived from an EMBL/GenBank/DDBJ whole genome shotgun (WGS) entry which is preliminary data.</text>
</comment>
<evidence type="ECO:0000313" key="4">
    <source>
        <dbReference type="Proteomes" id="UP000282674"/>
    </source>
</evidence>
<gene>
    <name evidence="3" type="ORF">EBO15_31820</name>
</gene>
<dbReference type="GO" id="GO:0003677">
    <property type="term" value="F:DNA binding"/>
    <property type="evidence" value="ECO:0007669"/>
    <property type="project" value="InterPro"/>
</dbReference>